<dbReference type="Gene3D" id="1.10.10.10">
    <property type="entry name" value="Winged helix-like DNA-binding domain superfamily/Winged helix DNA-binding domain"/>
    <property type="match status" value="1"/>
</dbReference>
<dbReference type="EMBL" id="BAAARA010000010">
    <property type="protein sequence ID" value="GAA2352937.1"/>
    <property type="molecule type" value="Genomic_DNA"/>
</dbReference>
<organism evidence="4 5">
    <name type="scientific">Saccharopolyspora halophila</name>
    <dbReference type="NCBI Taxonomy" id="405551"/>
    <lineage>
        <taxon>Bacteria</taxon>
        <taxon>Bacillati</taxon>
        <taxon>Actinomycetota</taxon>
        <taxon>Actinomycetes</taxon>
        <taxon>Pseudonocardiales</taxon>
        <taxon>Pseudonocardiaceae</taxon>
        <taxon>Saccharopolyspora</taxon>
    </lineage>
</organism>
<dbReference type="InterPro" id="IPR027417">
    <property type="entry name" value="P-loop_NTPase"/>
</dbReference>
<proteinExistence type="predicted"/>
<dbReference type="Proteomes" id="UP001501218">
    <property type="component" value="Unassembled WGS sequence"/>
</dbReference>
<dbReference type="SUPFAM" id="SSF48452">
    <property type="entry name" value="TPR-like"/>
    <property type="match status" value="2"/>
</dbReference>
<dbReference type="InterPro" id="IPR016032">
    <property type="entry name" value="Sig_transdc_resp-reg_C-effctor"/>
</dbReference>
<dbReference type="SMART" id="SM00421">
    <property type="entry name" value="HTH_LUXR"/>
    <property type="match status" value="1"/>
</dbReference>
<feature type="domain" description="HTH luxR-type" evidence="3">
    <location>
        <begin position="825"/>
        <end position="890"/>
    </location>
</feature>
<dbReference type="InterPro" id="IPR041664">
    <property type="entry name" value="AAA_16"/>
</dbReference>
<comment type="caution">
    <text evidence="4">The sequence shown here is derived from an EMBL/GenBank/DDBJ whole genome shotgun (WGS) entry which is preliminary data.</text>
</comment>
<keyword evidence="2" id="KW-0067">ATP-binding</keyword>
<protein>
    <submittedName>
        <fullName evidence="4">LuxR family transcriptional regulator</fullName>
    </submittedName>
</protein>
<dbReference type="InterPro" id="IPR000792">
    <property type="entry name" value="Tscrpt_reg_LuxR_C"/>
</dbReference>
<dbReference type="InterPro" id="IPR011990">
    <property type="entry name" value="TPR-like_helical_dom_sf"/>
</dbReference>
<dbReference type="CDD" id="cd06170">
    <property type="entry name" value="LuxR_C_like"/>
    <property type="match status" value="1"/>
</dbReference>
<gene>
    <name evidence="4" type="ORF">GCM10009854_33700</name>
</gene>
<evidence type="ECO:0000256" key="1">
    <source>
        <dbReference type="ARBA" id="ARBA00022741"/>
    </source>
</evidence>
<name>A0ABN3GJ64_9PSEU</name>
<dbReference type="InterPro" id="IPR036388">
    <property type="entry name" value="WH-like_DNA-bd_sf"/>
</dbReference>
<evidence type="ECO:0000313" key="4">
    <source>
        <dbReference type="EMBL" id="GAA2352937.1"/>
    </source>
</evidence>
<dbReference type="Pfam" id="PF13191">
    <property type="entry name" value="AAA_16"/>
    <property type="match status" value="1"/>
</dbReference>
<keyword evidence="5" id="KW-1185">Reference proteome</keyword>
<dbReference type="PANTHER" id="PTHR16305:SF35">
    <property type="entry name" value="TRANSCRIPTIONAL ACTIVATOR DOMAIN"/>
    <property type="match status" value="1"/>
</dbReference>
<evidence type="ECO:0000259" key="3">
    <source>
        <dbReference type="PROSITE" id="PS50043"/>
    </source>
</evidence>
<dbReference type="SUPFAM" id="SSF52540">
    <property type="entry name" value="P-loop containing nucleoside triphosphate hydrolases"/>
    <property type="match status" value="1"/>
</dbReference>
<dbReference type="Pfam" id="PF00196">
    <property type="entry name" value="GerE"/>
    <property type="match status" value="1"/>
</dbReference>
<reference evidence="4 5" key="1">
    <citation type="journal article" date="2019" name="Int. J. Syst. Evol. Microbiol.">
        <title>The Global Catalogue of Microorganisms (GCM) 10K type strain sequencing project: providing services to taxonomists for standard genome sequencing and annotation.</title>
        <authorList>
            <consortium name="The Broad Institute Genomics Platform"/>
            <consortium name="The Broad Institute Genome Sequencing Center for Infectious Disease"/>
            <person name="Wu L."/>
            <person name="Ma J."/>
        </authorList>
    </citation>
    <scope>NUCLEOTIDE SEQUENCE [LARGE SCALE GENOMIC DNA]</scope>
    <source>
        <strain evidence="4 5">JCM 16221</strain>
    </source>
</reference>
<dbReference type="PANTHER" id="PTHR16305">
    <property type="entry name" value="TESTICULAR SOLUBLE ADENYLYL CYCLASE"/>
    <property type="match status" value="1"/>
</dbReference>
<dbReference type="Gene3D" id="1.25.40.10">
    <property type="entry name" value="Tetratricopeptide repeat domain"/>
    <property type="match status" value="2"/>
</dbReference>
<sequence length="890" mass="96475">MAISGEARSRGYGGLVSWHDVELVGRRAELAELERSLRDRPGFVVVEGEAGIGKSALVAHFLSRNPQDRVARAVGLAWERDAAGRVLDRLVPGAGVPELVEWCGAGPSLIVVEDAEAADLESLRVLLSAHHRLTDEQALFLLVARTGALPAALRGEHVVRVGPLAAEEVRMLAVLHAGVELSAPVAHDLAAHTGGNPRHIRDLLDELPPESWQGWQPALPAPRPVREEVGELLRDCSPTTQEFVSAAAVLGRTVDIAAAAELAGTQQPIIAVDEACARVLLETVAGHGLRVVRFPDPLVHAAIYHAIPPRRRHDLHLAAARSSTAEEDRLQHLVAAAPAPDPDLAARLDDFAVRQSALGAWSAAGDALINASRLSPVRADRENRLVRGVDALVGAGELGRASSYSAQLESLASTPLRDAVLGYLAIQRGRAAEAELLLTRAWQACRPDREPETAALICQRRVLHSLSRWHGPDLTAWGRKAVGLADPADPAVVETEAIMGLGLAADGKIDEARATYREVVAKISRGAQHQRAQLGKGWLDLALDEPQTARRELEIAVPTQYRMGALRISLWAQAWLARADFALGAWDEALQTVSRAAAQLAETELELVRPLVHWTGAQIHALRGSFDAAEKHLRLATASTHDYEIMLIPACLARASCAEAQSDYGGVLRALEPVVRLWPRRGVDEPGFWPWPDVYANALVMTNRVTEADEFLRPHEELVAARGHRSAAARLGYVRGRILAARGDLEAAADVFEGALERLKPLPLPYERARVNFAYGQSLRRAGKRRDADAVLQTSREGWAALGANTYVTRCDRELKAGGLHPRREGAELSELTPQEQSVAKLVAQGLTNKQVAVELFVSVKTVQFHLTRIYAKLGIRSRSELAARYHGTS</sequence>
<dbReference type="PRINTS" id="PR00038">
    <property type="entry name" value="HTHLUXR"/>
</dbReference>
<evidence type="ECO:0000256" key="2">
    <source>
        <dbReference type="ARBA" id="ARBA00022840"/>
    </source>
</evidence>
<dbReference type="PROSITE" id="PS50043">
    <property type="entry name" value="HTH_LUXR_2"/>
    <property type="match status" value="1"/>
</dbReference>
<dbReference type="SUPFAM" id="SSF46894">
    <property type="entry name" value="C-terminal effector domain of the bipartite response regulators"/>
    <property type="match status" value="1"/>
</dbReference>
<dbReference type="PROSITE" id="PS00622">
    <property type="entry name" value="HTH_LUXR_1"/>
    <property type="match status" value="1"/>
</dbReference>
<keyword evidence="1" id="KW-0547">Nucleotide-binding</keyword>
<accession>A0ABN3GJ64</accession>
<evidence type="ECO:0000313" key="5">
    <source>
        <dbReference type="Proteomes" id="UP001501218"/>
    </source>
</evidence>